<comment type="caution">
    <text evidence="1">The sequence shown here is derived from an EMBL/GenBank/DDBJ whole genome shotgun (WGS) entry which is preliminary data.</text>
</comment>
<dbReference type="AlphaFoldDB" id="A0A815F1B3"/>
<accession>A0A815F1B3</accession>
<protein>
    <submittedName>
        <fullName evidence="1">Uncharacterized protein</fullName>
    </submittedName>
</protein>
<sequence>MISTSLKNLCDYLNGNILNQHNRHLAEKSSRWNVLWILSISNFDRTLQMMFRIRSYVIREKNNSPFTDLIRCVKSIKKFNTLKKMNFFKKEIEKEVTSHSQSNSGGASNAGNQGIGGGILGEVEQAVEGGFNSNNTAGNTSGLVSDIEKVAETALNSNSGGSGGLLGDVEKFAAGALNSNSGGGDNGILGDIEKAAVYKLDDLYSLHNIFKNTNQIKMSFVRNAEEAFVDNMADRVINDVVPGGSGLVGGTVQTGVDQFVNNEINRDLFGGGLGSGGAPTNGGGIF</sequence>
<name>A0A815F1B3_ADIRI</name>
<evidence type="ECO:0000313" key="2">
    <source>
        <dbReference type="Proteomes" id="UP000663852"/>
    </source>
</evidence>
<organism evidence="1 2">
    <name type="scientific">Adineta ricciae</name>
    <name type="common">Rotifer</name>
    <dbReference type="NCBI Taxonomy" id="249248"/>
    <lineage>
        <taxon>Eukaryota</taxon>
        <taxon>Metazoa</taxon>
        <taxon>Spiralia</taxon>
        <taxon>Gnathifera</taxon>
        <taxon>Rotifera</taxon>
        <taxon>Eurotatoria</taxon>
        <taxon>Bdelloidea</taxon>
        <taxon>Adinetida</taxon>
        <taxon>Adinetidae</taxon>
        <taxon>Adineta</taxon>
    </lineage>
</organism>
<evidence type="ECO:0000313" key="1">
    <source>
        <dbReference type="EMBL" id="CAF1319446.1"/>
    </source>
</evidence>
<dbReference type="Proteomes" id="UP000663852">
    <property type="component" value="Unassembled WGS sequence"/>
</dbReference>
<reference evidence="1" key="1">
    <citation type="submission" date="2021-02" db="EMBL/GenBank/DDBJ databases">
        <authorList>
            <person name="Nowell W R."/>
        </authorList>
    </citation>
    <scope>NUCLEOTIDE SEQUENCE</scope>
</reference>
<gene>
    <name evidence="1" type="ORF">EDS130_LOCUS31582</name>
</gene>
<dbReference type="EMBL" id="CAJNOJ010000233">
    <property type="protein sequence ID" value="CAF1319446.1"/>
    <property type="molecule type" value="Genomic_DNA"/>
</dbReference>
<proteinExistence type="predicted"/>